<dbReference type="STRING" id="596152.DesU5LDRAFT_3441"/>
<dbReference type="AlphaFoldDB" id="I2Q5K8"/>
<name>I2Q5K8_9BACT</name>
<proteinExistence type="predicted"/>
<accession>I2Q5K8</accession>
<organism evidence="1">
    <name type="scientific">Desulfovibrio sp. U5L</name>
    <dbReference type="NCBI Taxonomy" id="596152"/>
    <lineage>
        <taxon>Bacteria</taxon>
        <taxon>Pseudomonadati</taxon>
        <taxon>Thermodesulfobacteriota</taxon>
        <taxon>Desulfovibrionia</taxon>
        <taxon>Desulfovibrionales</taxon>
        <taxon>Desulfovibrionaceae</taxon>
        <taxon>Desulfovibrio</taxon>
    </lineage>
</organism>
<dbReference type="Gene3D" id="3.40.50.1820">
    <property type="entry name" value="alpha/beta hydrolase"/>
    <property type="match status" value="1"/>
</dbReference>
<sequence>MPNFNDLAATYTPITTSNLDAVLAVVSDAAYRDDASLVTGLTESGLAQLDLTGNGTGTYVAANAAFDAWTATVDGEPAAIIAFRGTDDVNTSTGSVSAALGSADAGYWLDTTGYYDLLATGVSAFDATVSSLGIDQVYVTGHSLGGAAAQAYMADHADTAATDYQAVVYGSLGLSGGDGTWDTDARVTAFAAPSDVATALGVQTAGLTLTVETGTSSLGSGPDLSALLSDPSAFLAAHSISLYADDAARYDAMLAGIPATDVTTFVSATASLGGLTLTVSPLG</sequence>
<dbReference type="eggNOG" id="ENOG502ZDG5">
    <property type="taxonomic scope" value="Bacteria"/>
</dbReference>
<dbReference type="SUPFAM" id="SSF53474">
    <property type="entry name" value="alpha/beta-Hydrolases"/>
    <property type="match status" value="1"/>
</dbReference>
<gene>
    <name evidence="1" type="ORF">DesU5LDRAFT_3441</name>
</gene>
<protein>
    <recommendedName>
        <fullName evidence="2">Lipase (Class 3)</fullName>
    </recommendedName>
</protein>
<dbReference type="EMBL" id="JH600068">
    <property type="protein sequence ID" value="EIG55064.1"/>
    <property type="molecule type" value="Genomic_DNA"/>
</dbReference>
<reference evidence="1" key="1">
    <citation type="submission" date="2011-11" db="EMBL/GenBank/DDBJ databases">
        <title>Improved High-Quality Draft sequence of Desulfovibrio sp. U5L.</title>
        <authorList>
            <consortium name="US DOE Joint Genome Institute"/>
            <person name="Lucas S."/>
            <person name="Han J."/>
            <person name="Lapidus A."/>
            <person name="Cheng J.-F."/>
            <person name="Goodwin L."/>
            <person name="Pitluck S."/>
            <person name="Peters L."/>
            <person name="Ovchinnikova G."/>
            <person name="Held B."/>
            <person name="Detter J.C."/>
            <person name="Han C."/>
            <person name="Tapia R."/>
            <person name="Land M."/>
            <person name="Hauser L."/>
            <person name="Kyrpides N."/>
            <person name="Ivanova N."/>
            <person name="Pagani I."/>
            <person name="Gabster J."/>
            <person name="Walker C."/>
            <person name="Stolyar S."/>
            <person name="Stahl D."/>
            <person name="Arkin A."/>
            <person name="Dehal P."/>
            <person name="Hazen T."/>
            <person name="Woyke T."/>
        </authorList>
    </citation>
    <scope>NUCLEOTIDE SEQUENCE [LARGE SCALE GENOMIC DNA]</scope>
    <source>
        <strain evidence="1">U5L</strain>
    </source>
</reference>
<evidence type="ECO:0008006" key="2">
    <source>
        <dbReference type="Google" id="ProtNLM"/>
    </source>
</evidence>
<dbReference type="InterPro" id="IPR029058">
    <property type="entry name" value="AB_hydrolase_fold"/>
</dbReference>
<dbReference type="OrthoDB" id="9816424at2"/>
<evidence type="ECO:0000313" key="1">
    <source>
        <dbReference type="EMBL" id="EIG55064.1"/>
    </source>
</evidence>
<dbReference type="HOGENOM" id="CLU_1022069_0_0_7"/>